<evidence type="ECO:0000313" key="3">
    <source>
        <dbReference type="EMBL" id="KAK5048735.1"/>
    </source>
</evidence>
<evidence type="ECO:0000313" key="4">
    <source>
        <dbReference type="Proteomes" id="UP001345691"/>
    </source>
</evidence>
<dbReference type="InterPro" id="IPR023606">
    <property type="entry name" value="CoA-Trfase_III_dom_1_sf"/>
</dbReference>
<proteinExistence type="inferred from homology"/>
<protein>
    <submittedName>
        <fullName evidence="3">Uncharacterized protein</fullName>
    </submittedName>
</protein>
<sequence>MRPAVVRDGWRRSSRTMKRYASSSNADSLPLAGVKVLDMTRVLAGVNRNKKSIGLPFKDPAGVAILKKLVSTCDVFVENYIPDSLKKYGQDYDTLQATNLRLVYASITGYRQTGPYRKRAGYDVMVEAETGLMHITGTRDGPPVKIGVAVTNLTTTLYTSNAIMAALLSRAKSGRGQYIDIALSDA</sequence>
<dbReference type="Proteomes" id="UP001345691">
    <property type="component" value="Unassembled WGS sequence"/>
</dbReference>
<dbReference type="Gene3D" id="3.40.50.10540">
    <property type="entry name" value="Crotonobetainyl-coa:carnitine coa-transferase, domain 1"/>
    <property type="match status" value="1"/>
</dbReference>
<dbReference type="Pfam" id="PF02515">
    <property type="entry name" value="CoA_transf_3"/>
    <property type="match status" value="1"/>
</dbReference>
<comment type="caution">
    <text evidence="3">The sequence shown here is derived from an EMBL/GenBank/DDBJ whole genome shotgun (WGS) entry which is preliminary data.</text>
</comment>
<comment type="similarity">
    <text evidence="1">Belongs to the CoA-transferase III family.</text>
</comment>
<dbReference type="InterPro" id="IPR003673">
    <property type="entry name" value="CoA-Trfase_fam_III"/>
</dbReference>
<keyword evidence="4" id="KW-1185">Reference proteome</keyword>
<keyword evidence="2" id="KW-0808">Transferase</keyword>
<dbReference type="InterPro" id="IPR050483">
    <property type="entry name" value="CoA-transferase_III_domain"/>
</dbReference>
<reference evidence="3 4" key="1">
    <citation type="submission" date="2023-08" db="EMBL/GenBank/DDBJ databases">
        <title>Black Yeasts Isolated from many extreme environments.</title>
        <authorList>
            <person name="Coleine C."/>
            <person name="Stajich J.E."/>
            <person name="Selbmann L."/>
        </authorList>
    </citation>
    <scope>NUCLEOTIDE SEQUENCE [LARGE SCALE GENOMIC DNA]</scope>
    <source>
        <strain evidence="3 4">CCFEE 6328</strain>
    </source>
</reference>
<evidence type="ECO:0000256" key="2">
    <source>
        <dbReference type="ARBA" id="ARBA00022679"/>
    </source>
</evidence>
<gene>
    <name evidence="3" type="ORF">LTR69_011326</name>
</gene>
<name>A0ABR0IUI2_9EURO</name>
<evidence type="ECO:0000256" key="1">
    <source>
        <dbReference type="ARBA" id="ARBA00008383"/>
    </source>
</evidence>
<dbReference type="PANTHER" id="PTHR48207:SF3">
    <property type="entry name" value="SUCCINATE--HYDROXYMETHYLGLUTARATE COA-TRANSFERASE"/>
    <property type="match status" value="1"/>
</dbReference>
<dbReference type="PANTHER" id="PTHR48207">
    <property type="entry name" value="SUCCINATE--HYDROXYMETHYLGLUTARATE COA-TRANSFERASE"/>
    <property type="match status" value="1"/>
</dbReference>
<dbReference type="EMBL" id="JAVRRF010000054">
    <property type="protein sequence ID" value="KAK5048735.1"/>
    <property type="molecule type" value="Genomic_DNA"/>
</dbReference>
<organism evidence="3 4">
    <name type="scientific">Exophiala sideris</name>
    <dbReference type="NCBI Taxonomy" id="1016849"/>
    <lineage>
        <taxon>Eukaryota</taxon>
        <taxon>Fungi</taxon>
        <taxon>Dikarya</taxon>
        <taxon>Ascomycota</taxon>
        <taxon>Pezizomycotina</taxon>
        <taxon>Eurotiomycetes</taxon>
        <taxon>Chaetothyriomycetidae</taxon>
        <taxon>Chaetothyriales</taxon>
        <taxon>Herpotrichiellaceae</taxon>
        <taxon>Exophiala</taxon>
    </lineage>
</organism>
<dbReference type="SUPFAM" id="SSF89796">
    <property type="entry name" value="CoA-transferase family III (CaiB/BaiF)"/>
    <property type="match status" value="1"/>
</dbReference>
<accession>A0ABR0IUI2</accession>